<evidence type="ECO:0000256" key="3">
    <source>
        <dbReference type="ARBA" id="ARBA00022833"/>
    </source>
</evidence>
<feature type="region of interest" description="Disordered" evidence="5">
    <location>
        <begin position="29"/>
        <end position="75"/>
    </location>
</feature>
<protein>
    <recommendedName>
        <fullName evidence="6">RING-type domain-containing protein</fullName>
    </recommendedName>
</protein>
<dbReference type="PANTHER" id="PTHR23041:SF78">
    <property type="entry name" value="E3 UBIQUITIN-PROTEIN LIGASE RNF4"/>
    <property type="match status" value="1"/>
</dbReference>
<feature type="compositionally biased region" description="Low complexity" evidence="5">
    <location>
        <begin position="58"/>
        <end position="70"/>
    </location>
</feature>
<dbReference type="PANTHER" id="PTHR23041">
    <property type="entry name" value="RING FINGER DOMAIN-CONTAINING"/>
    <property type="match status" value="1"/>
</dbReference>
<dbReference type="Proteomes" id="UP000037136">
    <property type="component" value="Unassembled WGS sequence"/>
</dbReference>
<evidence type="ECO:0000256" key="4">
    <source>
        <dbReference type="PROSITE-ProRule" id="PRU00175"/>
    </source>
</evidence>
<name>A0A2A9PPF3_OPHUN</name>
<dbReference type="InterPro" id="IPR013083">
    <property type="entry name" value="Znf_RING/FYVE/PHD"/>
</dbReference>
<dbReference type="GO" id="GO:0008270">
    <property type="term" value="F:zinc ion binding"/>
    <property type="evidence" value="ECO:0007669"/>
    <property type="project" value="UniProtKB-KW"/>
</dbReference>
<keyword evidence="3" id="KW-0862">Zinc</keyword>
<feature type="region of interest" description="Disordered" evidence="5">
    <location>
        <begin position="164"/>
        <end position="221"/>
    </location>
</feature>
<keyword evidence="2 4" id="KW-0863">Zinc-finger</keyword>
<proteinExistence type="predicted"/>
<dbReference type="OrthoDB" id="6270329at2759"/>
<dbReference type="Gene3D" id="3.30.40.10">
    <property type="entry name" value="Zinc/RING finger domain, C3HC4 (zinc finger)"/>
    <property type="match status" value="1"/>
</dbReference>
<dbReference type="InterPro" id="IPR047134">
    <property type="entry name" value="RNF4"/>
</dbReference>
<feature type="domain" description="RING-type" evidence="6">
    <location>
        <begin position="268"/>
        <end position="309"/>
    </location>
</feature>
<dbReference type="AlphaFoldDB" id="A0A2A9PPF3"/>
<dbReference type="InterPro" id="IPR017907">
    <property type="entry name" value="Znf_RING_CS"/>
</dbReference>
<organism evidence="7 8">
    <name type="scientific">Ophiocordyceps unilateralis</name>
    <name type="common">Zombie-ant fungus</name>
    <name type="synonym">Torrubia unilateralis</name>
    <dbReference type="NCBI Taxonomy" id="268505"/>
    <lineage>
        <taxon>Eukaryota</taxon>
        <taxon>Fungi</taxon>
        <taxon>Dikarya</taxon>
        <taxon>Ascomycota</taxon>
        <taxon>Pezizomycotina</taxon>
        <taxon>Sordariomycetes</taxon>
        <taxon>Hypocreomycetidae</taxon>
        <taxon>Hypocreales</taxon>
        <taxon>Ophiocordycipitaceae</taxon>
        <taxon>Ophiocordyceps</taxon>
    </lineage>
</organism>
<accession>A0A2A9PPF3</accession>
<comment type="caution">
    <text evidence="7">The sequence shown here is derived from an EMBL/GenBank/DDBJ whole genome shotgun (WGS) entry which is preliminary data.</text>
</comment>
<evidence type="ECO:0000256" key="2">
    <source>
        <dbReference type="ARBA" id="ARBA00022771"/>
    </source>
</evidence>
<keyword evidence="8" id="KW-1185">Reference proteome</keyword>
<dbReference type="STRING" id="268505.A0A2A9PPF3"/>
<evidence type="ECO:0000313" key="8">
    <source>
        <dbReference type="Proteomes" id="UP000037136"/>
    </source>
</evidence>
<dbReference type="PROSITE" id="PS50089">
    <property type="entry name" value="ZF_RING_2"/>
    <property type="match status" value="1"/>
</dbReference>
<dbReference type="EMBL" id="LAZP02000005">
    <property type="protein sequence ID" value="PFH63239.1"/>
    <property type="molecule type" value="Genomic_DNA"/>
</dbReference>
<gene>
    <name evidence="7" type="ORF">XA68_15873</name>
</gene>
<sequence length="347" mass="38055">MATAATLAEQLFDSSAELLLGDQIPESAEWQDAWPPGLPPLSSLSQEAVRASSPQLHSASSAADHPSSASKFSESAQAHNLSSSWRLDHELDLAREWNEDSLDTVAFATTSRSTQAFPLPLVIRLFSIHQPPTLGRRSRLSLPHCPAQNSHQIYQLGEQILPPDLAGNSLADMPPQRTRSSVDGSASNASAPAPKRRRTTLTRGFHQTAEPLALPKTSDDDPFVDKVKSHDADVNDQTTIDLTEAETASEDVSTREPDRRVKISAFQCAICMDNVTTLTVTHCGHLYCQECLHSSLHVDSTKGKCPMCRAKIDMKPRSTYSSKTKGFWPLELKFMTVDRKGKRKANS</sequence>
<evidence type="ECO:0000256" key="1">
    <source>
        <dbReference type="ARBA" id="ARBA00022723"/>
    </source>
</evidence>
<reference evidence="7 8" key="2">
    <citation type="journal article" date="2017" name="Sci. Rep.">
        <title>Ant-infecting Ophiocordyceps genomes reveal a high diversity of potential behavioral manipulation genes and a possible major role for enterotoxins.</title>
        <authorList>
            <person name="de Bekker C."/>
            <person name="Ohm R.A."/>
            <person name="Evans H.C."/>
            <person name="Brachmann A."/>
            <person name="Hughes D.P."/>
        </authorList>
    </citation>
    <scope>NUCLEOTIDE SEQUENCE [LARGE SCALE GENOMIC DNA]</scope>
    <source>
        <strain evidence="7 8">SC16a</strain>
    </source>
</reference>
<evidence type="ECO:0000313" key="7">
    <source>
        <dbReference type="EMBL" id="PFH63239.1"/>
    </source>
</evidence>
<dbReference type="SUPFAM" id="SSF57850">
    <property type="entry name" value="RING/U-box"/>
    <property type="match status" value="1"/>
</dbReference>
<dbReference type="PROSITE" id="PS00518">
    <property type="entry name" value="ZF_RING_1"/>
    <property type="match status" value="1"/>
</dbReference>
<dbReference type="InterPro" id="IPR001841">
    <property type="entry name" value="Znf_RING"/>
</dbReference>
<keyword evidence="1" id="KW-0479">Metal-binding</keyword>
<dbReference type="Pfam" id="PF13920">
    <property type="entry name" value="zf-C3HC4_3"/>
    <property type="match status" value="1"/>
</dbReference>
<evidence type="ECO:0000256" key="5">
    <source>
        <dbReference type="SAM" id="MobiDB-lite"/>
    </source>
</evidence>
<reference evidence="7 8" key="1">
    <citation type="journal article" date="2015" name="BMC Genomics">
        <title>Gene expression during zombie ant biting behavior reflects the complexity underlying fungal parasitic behavioral manipulation.</title>
        <authorList>
            <person name="de Bekker C."/>
            <person name="Ohm R.A."/>
            <person name="Loreto R.G."/>
            <person name="Sebastian A."/>
            <person name="Albert I."/>
            <person name="Merrow M."/>
            <person name="Brachmann A."/>
            <person name="Hughes D.P."/>
        </authorList>
    </citation>
    <scope>NUCLEOTIDE SEQUENCE [LARGE SCALE GENOMIC DNA]</scope>
    <source>
        <strain evidence="7 8">SC16a</strain>
    </source>
</reference>
<evidence type="ECO:0000259" key="6">
    <source>
        <dbReference type="PROSITE" id="PS50089"/>
    </source>
</evidence>
<feature type="compositionally biased region" description="Polar residues" evidence="5">
    <location>
        <begin position="177"/>
        <end position="190"/>
    </location>
</feature>
<dbReference type="SMART" id="SM00184">
    <property type="entry name" value="RING"/>
    <property type="match status" value="1"/>
</dbReference>